<comment type="caution">
    <text evidence="8">The sequence shown here is derived from an EMBL/GenBank/DDBJ whole genome shotgun (WGS) entry which is preliminary data.</text>
</comment>
<evidence type="ECO:0000256" key="3">
    <source>
        <dbReference type="ARBA" id="ARBA00022679"/>
    </source>
</evidence>
<dbReference type="InterPro" id="IPR016035">
    <property type="entry name" value="Acyl_Trfase/lysoPLipase"/>
</dbReference>
<dbReference type="GO" id="GO:0004314">
    <property type="term" value="F:[acyl-carrier-protein] S-malonyltransferase activity"/>
    <property type="evidence" value="ECO:0007669"/>
    <property type="project" value="UniProtKB-EC"/>
</dbReference>
<evidence type="ECO:0000256" key="2">
    <source>
        <dbReference type="ARBA" id="ARBA00018953"/>
    </source>
</evidence>
<evidence type="ECO:0000256" key="5">
    <source>
        <dbReference type="ARBA" id="ARBA00048462"/>
    </source>
</evidence>
<organism evidence="8 9">
    <name type="scientific">Halobacteriovorax vibrionivorans</name>
    <dbReference type="NCBI Taxonomy" id="2152716"/>
    <lineage>
        <taxon>Bacteria</taxon>
        <taxon>Pseudomonadati</taxon>
        <taxon>Bdellovibrionota</taxon>
        <taxon>Bacteriovoracia</taxon>
        <taxon>Bacteriovoracales</taxon>
        <taxon>Halobacteriovoraceae</taxon>
        <taxon>Halobacteriovorax</taxon>
    </lineage>
</organism>
<evidence type="ECO:0000256" key="1">
    <source>
        <dbReference type="ARBA" id="ARBA00013258"/>
    </source>
</evidence>
<dbReference type="InterPro" id="IPR024925">
    <property type="entry name" value="Malonyl_CoA-ACP_transAc"/>
</dbReference>
<accession>A0ABY0IG80</accession>
<dbReference type="EMBL" id="QDKL01000002">
    <property type="protein sequence ID" value="RZF21938.1"/>
    <property type="molecule type" value="Genomic_DNA"/>
</dbReference>
<evidence type="ECO:0000259" key="7">
    <source>
        <dbReference type="SMART" id="SM00827"/>
    </source>
</evidence>
<dbReference type="PIRSF" id="PIRSF000446">
    <property type="entry name" value="Mct"/>
    <property type="match status" value="1"/>
</dbReference>
<name>A0ABY0IG80_9BACT</name>
<evidence type="ECO:0000313" key="8">
    <source>
        <dbReference type="EMBL" id="RZF21938.1"/>
    </source>
</evidence>
<evidence type="ECO:0000313" key="9">
    <source>
        <dbReference type="Proteomes" id="UP000443582"/>
    </source>
</evidence>
<dbReference type="NCBIfam" id="TIGR00128">
    <property type="entry name" value="fabD"/>
    <property type="match status" value="1"/>
</dbReference>
<dbReference type="PANTHER" id="PTHR42681:SF1">
    <property type="entry name" value="MALONYL-COA-ACYL CARRIER PROTEIN TRANSACYLASE, MITOCHONDRIAL"/>
    <property type="match status" value="1"/>
</dbReference>
<comment type="similarity">
    <text evidence="6">Belongs to the fabD family.</text>
</comment>
<sequence>MKKVVLIFPGQGSQYVGMGKSLEGHPSFELLEKANKTLGYDLSKIMLEGPAEELTLTQNTQPAILTYSIGLYQKAKEILDEAGIEVSCVLGHSVGEYPALVAAGTLSFEDALKSVHNRGKYMQEAVPAGMGKMYAVMRVPAEIVEKACKEVSSEGNEVMPANFNEPGQIVISGHADACDKAVAWISENFSDPHKTVELKVSAPFHSSLMKPARENMAAFFNDVTFNKTTIPYIANIDAKKYQIGTDGDIVKENLIKQIDGSVLWTQSFQSLDDDTLCIEVGPGRVLMGLARKINRNIKVISLDKDGAFDELKEALNS</sequence>
<dbReference type="InterPro" id="IPR014043">
    <property type="entry name" value="Acyl_transferase_dom"/>
</dbReference>
<comment type="catalytic activity">
    <reaction evidence="5 6">
        <text>holo-[ACP] + malonyl-CoA = malonyl-[ACP] + CoA</text>
        <dbReference type="Rhea" id="RHEA:41792"/>
        <dbReference type="Rhea" id="RHEA-COMP:9623"/>
        <dbReference type="Rhea" id="RHEA-COMP:9685"/>
        <dbReference type="ChEBI" id="CHEBI:57287"/>
        <dbReference type="ChEBI" id="CHEBI:57384"/>
        <dbReference type="ChEBI" id="CHEBI:64479"/>
        <dbReference type="ChEBI" id="CHEBI:78449"/>
        <dbReference type="EC" id="2.3.1.39"/>
    </reaction>
</comment>
<dbReference type="Gene3D" id="3.40.366.10">
    <property type="entry name" value="Malonyl-Coenzyme A Acyl Carrier Protein, domain 2"/>
    <property type="match status" value="1"/>
</dbReference>
<dbReference type="Pfam" id="PF00698">
    <property type="entry name" value="Acyl_transf_1"/>
    <property type="match status" value="1"/>
</dbReference>
<dbReference type="SUPFAM" id="SSF52151">
    <property type="entry name" value="FabD/lysophospholipase-like"/>
    <property type="match status" value="1"/>
</dbReference>
<dbReference type="InterPro" id="IPR050858">
    <property type="entry name" value="Mal-CoA-ACP_Trans/PKS_FabD"/>
</dbReference>
<feature type="domain" description="Malonyl-CoA:ACP transacylase (MAT)" evidence="7">
    <location>
        <begin position="7"/>
        <end position="306"/>
    </location>
</feature>
<dbReference type="EC" id="2.3.1.39" evidence="1 6"/>
<dbReference type="Proteomes" id="UP000443582">
    <property type="component" value="Unassembled WGS sequence"/>
</dbReference>
<dbReference type="InterPro" id="IPR004410">
    <property type="entry name" value="Malonyl_CoA-ACP_transAc_FabD"/>
</dbReference>
<keyword evidence="9" id="KW-1185">Reference proteome</keyword>
<dbReference type="SMART" id="SM00827">
    <property type="entry name" value="PKS_AT"/>
    <property type="match status" value="1"/>
</dbReference>
<dbReference type="Gene3D" id="3.30.70.250">
    <property type="entry name" value="Malonyl-CoA ACP transacylase, ACP-binding"/>
    <property type="match status" value="1"/>
</dbReference>
<dbReference type="PANTHER" id="PTHR42681">
    <property type="entry name" value="MALONYL-COA-ACYL CARRIER PROTEIN TRANSACYLASE, MITOCHONDRIAL"/>
    <property type="match status" value="1"/>
</dbReference>
<evidence type="ECO:0000256" key="6">
    <source>
        <dbReference type="PIRNR" id="PIRNR000446"/>
    </source>
</evidence>
<proteinExistence type="inferred from homology"/>
<keyword evidence="4 6" id="KW-0012">Acyltransferase</keyword>
<protein>
    <recommendedName>
        <fullName evidence="2 6">Malonyl CoA-acyl carrier protein transacylase</fullName>
        <ecNumber evidence="1 6">2.3.1.39</ecNumber>
    </recommendedName>
</protein>
<reference evidence="9" key="1">
    <citation type="journal article" date="2019" name="Int. J. Syst. Evol. Microbiol.">
        <title>Halobacteriovorax valvorus sp. nov., a novel prokaryotic predator isolated from coastal seawater of China.</title>
        <authorList>
            <person name="Chen M.-X."/>
        </authorList>
    </citation>
    <scope>NUCLEOTIDE SEQUENCE [LARGE SCALE GENOMIC DNA]</scope>
    <source>
        <strain evidence="9">BL9</strain>
    </source>
</reference>
<dbReference type="InterPro" id="IPR001227">
    <property type="entry name" value="Ac_transferase_dom_sf"/>
</dbReference>
<dbReference type="RefSeq" id="WP_115361838.1">
    <property type="nucleotide sequence ID" value="NZ_QDKL01000002.1"/>
</dbReference>
<dbReference type="SUPFAM" id="SSF55048">
    <property type="entry name" value="Probable ACP-binding domain of malonyl-CoA ACP transacylase"/>
    <property type="match status" value="1"/>
</dbReference>
<dbReference type="InterPro" id="IPR016036">
    <property type="entry name" value="Malonyl_transacylase_ACP-bd"/>
</dbReference>
<keyword evidence="3 6" id="KW-0808">Transferase</keyword>
<evidence type="ECO:0000256" key="4">
    <source>
        <dbReference type="ARBA" id="ARBA00023315"/>
    </source>
</evidence>
<gene>
    <name evidence="8" type="primary">fabD</name>
    <name evidence="8" type="ORF">DAY19_09620</name>
</gene>